<feature type="compositionally biased region" description="Pro residues" evidence="3">
    <location>
        <begin position="15"/>
        <end position="35"/>
    </location>
</feature>
<reference evidence="7" key="1">
    <citation type="journal article" date="2019" name="Int. J. Syst. Evol. Microbiol.">
        <title>The Global Catalogue of Microorganisms (GCM) 10K type strain sequencing project: providing services to taxonomists for standard genome sequencing and annotation.</title>
        <authorList>
            <consortium name="The Broad Institute Genomics Platform"/>
            <consortium name="The Broad Institute Genome Sequencing Center for Infectious Disease"/>
            <person name="Wu L."/>
            <person name="Ma J."/>
        </authorList>
    </citation>
    <scope>NUCLEOTIDE SEQUENCE [LARGE SCALE GENOMIC DNA]</scope>
    <source>
        <strain evidence="7">JCM 13006</strain>
    </source>
</reference>
<evidence type="ECO:0000256" key="2">
    <source>
        <dbReference type="ARBA" id="ARBA00023157"/>
    </source>
</evidence>
<feature type="region of interest" description="Disordered" evidence="3">
    <location>
        <begin position="124"/>
        <end position="155"/>
    </location>
</feature>
<name>A0ABP9DU93_9ACTN</name>
<organism evidence="6 7">
    <name type="scientific">Kitasatospora terrestris</name>
    <dbReference type="NCBI Taxonomy" id="258051"/>
    <lineage>
        <taxon>Bacteria</taxon>
        <taxon>Bacillati</taxon>
        <taxon>Actinomycetota</taxon>
        <taxon>Actinomycetes</taxon>
        <taxon>Kitasatosporales</taxon>
        <taxon>Streptomycetaceae</taxon>
        <taxon>Kitasatospora</taxon>
    </lineage>
</organism>
<evidence type="ECO:0000256" key="3">
    <source>
        <dbReference type="SAM" id="MobiDB-lite"/>
    </source>
</evidence>
<dbReference type="InterPro" id="IPR006558">
    <property type="entry name" value="LamG-like"/>
</dbReference>
<dbReference type="Pfam" id="PF13385">
    <property type="entry name" value="Laminin_G_3"/>
    <property type="match status" value="1"/>
</dbReference>
<evidence type="ECO:0000256" key="1">
    <source>
        <dbReference type="ARBA" id="ARBA00022729"/>
    </source>
</evidence>
<keyword evidence="1" id="KW-0732">Signal</keyword>
<keyword evidence="4" id="KW-1133">Transmembrane helix</keyword>
<keyword evidence="4" id="KW-0812">Transmembrane</keyword>
<dbReference type="SUPFAM" id="SSF49899">
    <property type="entry name" value="Concanavalin A-like lectins/glucanases"/>
    <property type="match status" value="1"/>
</dbReference>
<proteinExistence type="predicted"/>
<feature type="region of interest" description="Disordered" evidence="3">
    <location>
        <begin position="1"/>
        <end position="82"/>
    </location>
</feature>
<feature type="compositionally biased region" description="Low complexity" evidence="3">
    <location>
        <begin position="36"/>
        <end position="63"/>
    </location>
</feature>
<accession>A0ABP9DU93</accession>
<feature type="domain" description="LamG-like jellyroll fold" evidence="5">
    <location>
        <begin position="206"/>
        <end position="348"/>
    </location>
</feature>
<dbReference type="SMART" id="SM00560">
    <property type="entry name" value="LamGL"/>
    <property type="match status" value="1"/>
</dbReference>
<feature type="transmembrane region" description="Helical" evidence="4">
    <location>
        <begin position="99"/>
        <end position="119"/>
    </location>
</feature>
<protein>
    <recommendedName>
        <fullName evidence="5">LamG-like jellyroll fold domain-containing protein</fullName>
    </recommendedName>
</protein>
<sequence length="371" mass="37742">MTDGTHQPDGAAAPGPGPSATPPEPFPGGQPPVPQPGYGYPPQQGGYGYPYETGGYGYPQGQYGPPPAFPMQSGPPTEPDWSALADEAEADAKRKRRRLTAAVVAVAVLLGVGAGVVVVKTRHSGTPVADPSSSASASASASAGGGGSAATVPGDENLLADRAGQAHLAMGPDAQVGKDKNGNVLRLRSNGNSFAQSADRLVDVTKSFSISAWVYCEAPAGARMAISEGDGVSYSFELGRDDTNGKKGWVFRVQTADKGADSTAVEVMSASDTTSGQWALLTGTYDASSKTVALYVNGAPAGTATVPGIWAGPGPLQLGRSRHHGIWGNYWAGVLANVKVWDKALSPAQVASLKDGKADAGAKPTNAWLVG</sequence>
<dbReference type="Proteomes" id="UP001501752">
    <property type="component" value="Unassembled WGS sequence"/>
</dbReference>
<evidence type="ECO:0000256" key="4">
    <source>
        <dbReference type="SAM" id="Phobius"/>
    </source>
</evidence>
<evidence type="ECO:0000259" key="5">
    <source>
        <dbReference type="SMART" id="SM00560"/>
    </source>
</evidence>
<dbReference type="Gene3D" id="2.60.120.200">
    <property type="match status" value="1"/>
</dbReference>
<keyword evidence="2" id="KW-1015">Disulfide bond</keyword>
<comment type="caution">
    <text evidence="6">The sequence shown here is derived from an EMBL/GenBank/DDBJ whole genome shotgun (WGS) entry which is preliminary data.</text>
</comment>
<evidence type="ECO:0000313" key="7">
    <source>
        <dbReference type="Proteomes" id="UP001501752"/>
    </source>
</evidence>
<gene>
    <name evidence="6" type="ORF">GCM10023235_32550</name>
</gene>
<keyword evidence="7" id="KW-1185">Reference proteome</keyword>
<evidence type="ECO:0000313" key="6">
    <source>
        <dbReference type="EMBL" id="GAA4852846.1"/>
    </source>
</evidence>
<feature type="compositionally biased region" description="Low complexity" evidence="3">
    <location>
        <begin position="132"/>
        <end position="142"/>
    </location>
</feature>
<dbReference type="InterPro" id="IPR013320">
    <property type="entry name" value="ConA-like_dom_sf"/>
</dbReference>
<keyword evidence="4" id="KW-0472">Membrane</keyword>
<dbReference type="EMBL" id="BAABIS010000001">
    <property type="protein sequence ID" value="GAA4852846.1"/>
    <property type="molecule type" value="Genomic_DNA"/>
</dbReference>
<dbReference type="RefSeq" id="WP_345697558.1">
    <property type="nucleotide sequence ID" value="NZ_BAABIS010000001.1"/>
</dbReference>